<keyword evidence="3" id="KW-1003">Cell membrane</keyword>
<proteinExistence type="predicted"/>
<feature type="transmembrane region" description="Helical" evidence="7">
    <location>
        <begin position="390"/>
        <end position="410"/>
    </location>
</feature>
<feature type="transmembrane region" description="Helical" evidence="7">
    <location>
        <begin position="176"/>
        <end position="203"/>
    </location>
</feature>
<keyword evidence="2" id="KW-0813">Transport</keyword>
<evidence type="ECO:0000256" key="2">
    <source>
        <dbReference type="ARBA" id="ARBA00022448"/>
    </source>
</evidence>
<evidence type="ECO:0000313" key="10">
    <source>
        <dbReference type="Proteomes" id="UP001596302"/>
    </source>
</evidence>
<evidence type="ECO:0000256" key="5">
    <source>
        <dbReference type="ARBA" id="ARBA00022989"/>
    </source>
</evidence>
<feature type="transmembrane region" description="Helical" evidence="7">
    <location>
        <begin position="92"/>
        <end position="113"/>
    </location>
</feature>
<dbReference type="CDD" id="cd06173">
    <property type="entry name" value="MFS_MefA_like"/>
    <property type="match status" value="1"/>
</dbReference>
<dbReference type="Proteomes" id="UP001596302">
    <property type="component" value="Unassembled WGS sequence"/>
</dbReference>
<dbReference type="EMBL" id="JBHSQW010000033">
    <property type="protein sequence ID" value="MFC5995653.1"/>
    <property type="molecule type" value="Genomic_DNA"/>
</dbReference>
<evidence type="ECO:0000256" key="7">
    <source>
        <dbReference type="SAM" id="Phobius"/>
    </source>
</evidence>
<gene>
    <name evidence="9" type="ORF">ACFQE5_15665</name>
</gene>
<keyword evidence="10" id="KW-1185">Reference proteome</keyword>
<protein>
    <submittedName>
        <fullName evidence="9">MFS transporter</fullName>
    </submittedName>
</protein>
<dbReference type="PROSITE" id="PS50850">
    <property type="entry name" value="MFS"/>
    <property type="match status" value="1"/>
</dbReference>
<dbReference type="PANTHER" id="PTHR23513">
    <property type="entry name" value="INTEGRAL MEMBRANE EFFLUX PROTEIN-RELATED"/>
    <property type="match status" value="1"/>
</dbReference>
<keyword evidence="5 7" id="KW-1133">Transmembrane helix</keyword>
<feature type="transmembrane region" description="Helical" evidence="7">
    <location>
        <begin position="270"/>
        <end position="288"/>
    </location>
</feature>
<evidence type="ECO:0000256" key="1">
    <source>
        <dbReference type="ARBA" id="ARBA00004651"/>
    </source>
</evidence>
<accession>A0ABW1J4A5</accession>
<dbReference type="InterPro" id="IPR010290">
    <property type="entry name" value="TM_effector"/>
</dbReference>
<feature type="transmembrane region" description="Helical" evidence="7">
    <location>
        <begin position="59"/>
        <end position="80"/>
    </location>
</feature>
<dbReference type="Pfam" id="PF05977">
    <property type="entry name" value="MFS_3"/>
    <property type="match status" value="1"/>
</dbReference>
<keyword evidence="4 7" id="KW-0812">Transmembrane</keyword>
<feature type="domain" description="Major facilitator superfamily (MFS) profile" evidence="8">
    <location>
        <begin position="20"/>
        <end position="412"/>
    </location>
</feature>
<evidence type="ECO:0000313" key="9">
    <source>
        <dbReference type="EMBL" id="MFC5995653.1"/>
    </source>
</evidence>
<dbReference type="PANTHER" id="PTHR23513:SF11">
    <property type="entry name" value="STAPHYLOFERRIN A TRANSPORTER"/>
    <property type="match status" value="1"/>
</dbReference>
<evidence type="ECO:0000256" key="6">
    <source>
        <dbReference type="ARBA" id="ARBA00023136"/>
    </source>
</evidence>
<feature type="transmembrane region" description="Helical" evidence="7">
    <location>
        <begin position="324"/>
        <end position="346"/>
    </location>
</feature>
<comment type="subcellular location">
    <subcellularLocation>
        <location evidence="1">Cell membrane</location>
        <topology evidence="1">Multi-pass membrane protein</topology>
    </subcellularLocation>
</comment>
<dbReference type="InterPro" id="IPR020846">
    <property type="entry name" value="MFS_dom"/>
</dbReference>
<feature type="transmembrane region" description="Helical" evidence="7">
    <location>
        <begin position="300"/>
        <end position="318"/>
    </location>
</feature>
<feature type="transmembrane region" description="Helical" evidence="7">
    <location>
        <begin position="358"/>
        <end position="378"/>
    </location>
</feature>
<reference evidence="10" key="1">
    <citation type="journal article" date="2019" name="Int. J. Syst. Evol. Microbiol.">
        <title>The Global Catalogue of Microorganisms (GCM) 10K type strain sequencing project: providing services to taxonomists for standard genome sequencing and annotation.</title>
        <authorList>
            <consortium name="The Broad Institute Genomics Platform"/>
            <consortium name="The Broad Institute Genome Sequencing Center for Infectious Disease"/>
            <person name="Wu L."/>
            <person name="Ma J."/>
        </authorList>
    </citation>
    <scope>NUCLEOTIDE SEQUENCE [LARGE SCALE GENOMIC DNA]</scope>
    <source>
        <strain evidence="10">CCM 8391</strain>
    </source>
</reference>
<sequence length="429" mass="44963">MTALVESPRCTPRQRGVFASLYVPNYRLYASGQIVSLIGTWMQRIAQDWLVLDLSGGSATALGIATALQFLPTLLLSLWGGVLADRVDKRRLLVVLQVAMGACALLLGLAVVGGVVTLWQVYLFCLLLGGFSALDVPVRQAFVSELVGPAQVANAVALNSVTFNAARIIGPAVAGLLIAVVGTGWVFLLNALSFAGVVAALLVMNPDRLFRTEPVPRRPGQLREGLLYVRARPELVAVLTLVFLVSAFAINFPVTIPVLARNVFGRGAEAYGLLTTLLAIGSIVGAALAARRSGRPRLRLVAGSGLAFGALLSTVGLMPTFWSAGVVLVLAGFAALLFTTAANATVQLSVDPAMRGRVMGLYMLLFLGSTPLGAPLLGLVAEQWGGRAPLILGGALTVVSVVLVSLVLMVRTESAGPIARLRGLRRPQG</sequence>
<evidence type="ECO:0000256" key="3">
    <source>
        <dbReference type="ARBA" id="ARBA00022475"/>
    </source>
</evidence>
<evidence type="ECO:0000256" key="4">
    <source>
        <dbReference type="ARBA" id="ARBA00022692"/>
    </source>
</evidence>
<dbReference type="InterPro" id="IPR036259">
    <property type="entry name" value="MFS_trans_sf"/>
</dbReference>
<dbReference type="SUPFAM" id="SSF103473">
    <property type="entry name" value="MFS general substrate transporter"/>
    <property type="match status" value="1"/>
</dbReference>
<dbReference type="Gene3D" id="1.20.1250.20">
    <property type="entry name" value="MFS general substrate transporter like domains"/>
    <property type="match status" value="1"/>
</dbReference>
<organism evidence="9 10">
    <name type="scientific">Pseudonocardia hispaniensis</name>
    <dbReference type="NCBI Taxonomy" id="904933"/>
    <lineage>
        <taxon>Bacteria</taxon>
        <taxon>Bacillati</taxon>
        <taxon>Actinomycetota</taxon>
        <taxon>Actinomycetes</taxon>
        <taxon>Pseudonocardiales</taxon>
        <taxon>Pseudonocardiaceae</taxon>
        <taxon>Pseudonocardia</taxon>
    </lineage>
</organism>
<dbReference type="RefSeq" id="WP_379585826.1">
    <property type="nucleotide sequence ID" value="NZ_JBHSQW010000033.1"/>
</dbReference>
<feature type="transmembrane region" description="Helical" evidence="7">
    <location>
        <begin position="235"/>
        <end position="258"/>
    </location>
</feature>
<evidence type="ECO:0000259" key="8">
    <source>
        <dbReference type="PROSITE" id="PS50850"/>
    </source>
</evidence>
<comment type="caution">
    <text evidence="9">The sequence shown here is derived from an EMBL/GenBank/DDBJ whole genome shotgun (WGS) entry which is preliminary data.</text>
</comment>
<keyword evidence="6 7" id="KW-0472">Membrane</keyword>
<name>A0ABW1J4A5_9PSEU</name>